<evidence type="ECO:0000256" key="6">
    <source>
        <dbReference type="ARBA" id="ARBA00022917"/>
    </source>
</evidence>
<dbReference type="AlphaFoldDB" id="A0A1C7LTB8"/>
<dbReference type="NCBIfam" id="TIGR00457">
    <property type="entry name" value="asnS"/>
    <property type="match status" value="1"/>
</dbReference>
<accession>A0A1C7LTB8</accession>
<evidence type="ECO:0000256" key="1">
    <source>
        <dbReference type="ARBA" id="ARBA00008226"/>
    </source>
</evidence>
<dbReference type="InterPro" id="IPR004522">
    <property type="entry name" value="Asn-tRNA-ligase"/>
</dbReference>
<proteinExistence type="inferred from homology"/>
<evidence type="ECO:0000256" key="3">
    <source>
        <dbReference type="ARBA" id="ARBA00022598"/>
    </source>
</evidence>
<dbReference type="GO" id="GO:0005739">
    <property type="term" value="C:mitochondrion"/>
    <property type="evidence" value="ECO:0007669"/>
    <property type="project" value="TreeGrafter"/>
</dbReference>
<keyword evidence="10" id="KW-1185">Reference proteome</keyword>
<keyword evidence="6" id="KW-0648">Protein biosynthesis</keyword>
<evidence type="ECO:0000259" key="8">
    <source>
        <dbReference type="PROSITE" id="PS50862"/>
    </source>
</evidence>
<dbReference type="GO" id="GO:0006421">
    <property type="term" value="P:asparaginyl-tRNA aminoacylation"/>
    <property type="evidence" value="ECO:0007669"/>
    <property type="project" value="InterPro"/>
</dbReference>
<dbReference type="SUPFAM" id="SSF55681">
    <property type="entry name" value="Class II aaRS and biotin synthetases"/>
    <property type="match status" value="1"/>
</dbReference>
<dbReference type="STRING" id="5627.A0A1C7LTB8"/>
<dbReference type="PROSITE" id="PS50862">
    <property type="entry name" value="AA_TRNA_LIGASE_II"/>
    <property type="match status" value="1"/>
</dbReference>
<dbReference type="EMBL" id="LUGG01000024">
    <property type="protein sequence ID" value="OBZ67426.1"/>
    <property type="molecule type" value="Genomic_DNA"/>
</dbReference>
<keyword evidence="5" id="KW-0067">ATP-binding</keyword>
<dbReference type="Gene3D" id="3.30.930.10">
    <property type="entry name" value="Bira Bifunctional Protein, Domain 2"/>
    <property type="match status" value="1"/>
</dbReference>
<dbReference type="PANTHER" id="PTHR22594">
    <property type="entry name" value="ASPARTYL/LYSYL-TRNA SYNTHETASE"/>
    <property type="match status" value="1"/>
</dbReference>
<dbReference type="EC" id="6.1.1.22" evidence="2"/>
<dbReference type="Proteomes" id="UP000092993">
    <property type="component" value="Unassembled WGS sequence"/>
</dbReference>
<evidence type="ECO:0000256" key="2">
    <source>
        <dbReference type="ARBA" id="ARBA00012816"/>
    </source>
</evidence>
<dbReference type="GO" id="GO:0005524">
    <property type="term" value="F:ATP binding"/>
    <property type="evidence" value="ECO:0007669"/>
    <property type="project" value="UniProtKB-KW"/>
</dbReference>
<dbReference type="GO" id="GO:0004816">
    <property type="term" value="F:asparagine-tRNA ligase activity"/>
    <property type="evidence" value="ECO:0007669"/>
    <property type="project" value="UniProtKB-EC"/>
</dbReference>
<reference evidence="9 10" key="1">
    <citation type="submission" date="2016-03" db="EMBL/GenBank/DDBJ databases">
        <title>Whole genome sequencing of Grifola frondosa 9006-11.</title>
        <authorList>
            <person name="Min B."/>
            <person name="Park H."/>
            <person name="Kim J.-G."/>
            <person name="Cho H."/>
            <person name="Oh Y.-L."/>
            <person name="Kong W.-S."/>
            <person name="Choi I.-G."/>
        </authorList>
    </citation>
    <scope>NUCLEOTIDE SEQUENCE [LARGE SCALE GENOMIC DNA]</scope>
    <source>
        <strain evidence="9 10">9006-11</strain>
    </source>
</reference>
<protein>
    <recommendedName>
        <fullName evidence="2">asparagine--tRNA ligase</fullName>
        <ecNumber evidence="2">6.1.1.22</ecNumber>
    </recommendedName>
</protein>
<comment type="similarity">
    <text evidence="1">Belongs to the class-II aminoacyl-tRNA synthetase family.</text>
</comment>
<dbReference type="OrthoDB" id="1931232at2759"/>
<dbReference type="InterPro" id="IPR002312">
    <property type="entry name" value="Asp/Asn-tRNA-synth_IIb"/>
</dbReference>
<organism evidence="9 10">
    <name type="scientific">Grifola frondosa</name>
    <name type="common">Maitake</name>
    <name type="synonym">Polyporus frondosus</name>
    <dbReference type="NCBI Taxonomy" id="5627"/>
    <lineage>
        <taxon>Eukaryota</taxon>
        <taxon>Fungi</taxon>
        <taxon>Dikarya</taxon>
        <taxon>Basidiomycota</taxon>
        <taxon>Agaricomycotina</taxon>
        <taxon>Agaricomycetes</taxon>
        <taxon>Polyporales</taxon>
        <taxon>Grifolaceae</taxon>
        <taxon>Grifola</taxon>
    </lineage>
</organism>
<evidence type="ECO:0000256" key="4">
    <source>
        <dbReference type="ARBA" id="ARBA00022741"/>
    </source>
</evidence>
<name>A0A1C7LTB8_GRIFR</name>
<dbReference type="PRINTS" id="PR01042">
    <property type="entry name" value="TRNASYNTHASP"/>
</dbReference>
<feature type="domain" description="Aminoacyl-transfer RNA synthetases class-II family profile" evidence="8">
    <location>
        <begin position="173"/>
        <end position="417"/>
    </location>
</feature>
<evidence type="ECO:0000313" key="9">
    <source>
        <dbReference type="EMBL" id="OBZ67426.1"/>
    </source>
</evidence>
<dbReference type="PANTHER" id="PTHR22594:SF34">
    <property type="entry name" value="ASPARAGINE--TRNA LIGASE, MITOCHONDRIAL-RELATED"/>
    <property type="match status" value="1"/>
</dbReference>
<dbReference type="InterPro" id="IPR045864">
    <property type="entry name" value="aa-tRNA-synth_II/BPL/LPL"/>
</dbReference>
<sequence>MAQRRNTAQQPRLAQSLECNCCLPSNSQQAAVNIGPKARIHLVHTHFCAAVVGHDSASILDHFPLAPYYPSAIGKSCANASDIYCDSERMGQAVFTNTELTKRLTNGASVRLSGRLTDSIGAGQDKELQVESVEILGECDPETYPMQKHALSVEYLRDHCHLRTRTREIAAMMRLRDSVSTAMQSYFQSQGFCYVHTPILTSNDCEGAGETFKIAPSSPPSILTSEAKPAEYFGHPAYLTVSSQLHLEALATAISRVYTLSPCFRAERSQTNRHLAEFWMLEAEWAFTSGLDDICQVVEDLLKHSLNKNLDTMGILWQGGDQSKWLALQNIAQSDPRWTRISYDQAVKELTRYQAVTKEFVFEPAWGKSLQSEHERWIAEKLVNGPVFVTDYPAELKPFYMRLNDDGKTVACFDLLIPHLGELVGGSLREERHGLLEGALERHNLGKED</sequence>
<dbReference type="Pfam" id="PF00152">
    <property type="entry name" value="tRNA-synt_2"/>
    <property type="match status" value="1"/>
</dbReference>
<dbReference type="OMA" id="PEMAFYD"/>
<keyword evidence="7" id="KW-0030">Aminoacyl-tRNA synthetase</keyword>
<evidence type="ECO:0000256" key="7">
    <source>
        <dbReference type="ARBA" id="ARBA00023146"/>
    </source>
</evidence>
<gene>
    <name evidence="9" type="primary">asnS</name>
    <name evidence="9" type="ORF">A0H81_12525</name>
</gene>
<dbReference type="InterPro" id="IPR006195">
    <property type="entry name" value="aa-tRNA-synth_II"/>
</dbReference>
<keyword evidence="4" id="KW-0547">Nucleotide-binding</keyword>
<dbReference type="InterPro" id="IPR004364">
    <property type="entry name" value="Aa-tRNA-synt_II"/>
</dbReference>
<comment type="caution">
    <text evidence="9">The sequence shown here is derived from an EMBL/GenBank/DDBJ whole genome shotgun (WGS) entry which is preliminary data.</text>
</comment>
<evidence type="ECO:0000256" key="5">
    <source>
        <dbReference type="ARBA" id="ARBA00022840"/>
    </source>
</evidence>
<evidence type="ECO:0000313" key="10">
    <source>
        <dbReference type="Proteomes" id="UP000092993"/>
    </source>
</evidence>
<keyword evidence="3 9" id="KW-0436">Ligase</keyword>